<keyword evidence="5" id="KW-1185">Reference proteome</keyword>
<proteinExistence type="predicted"/>
<dbReference type="Gene3D" id="1.20.120.1600">
    <property type="match status" value="1"/>
</dbReference>
<dbReference type="SFLD" id="SFLDG01129">
    <property type="entry name" value="C1.5:_HAD__Beta-PGM__Phosphata"/>
    <property type="match status" value="1"/>
</dbReference>
<dbReference type="GO" id="GO:0016787">
    <property type="term" value="F:hydrolase activity"/>
    <property type="evidence" value="ECO:0007669"/>
    <property type="project" value="UniProtKB-KW"/>
</dbReference>
<dbReference type="eggNOG" id="COG1011">
    <property type="taxonomic scope" value="Bacteria"/>
</dbReference>
<dbReference type="PRINTS" id="PR00413">
    <property type="entry name" value="HADHALOGNASE"/>
</dbReference>
<dbReference type="Proteomes" id="UP000011723">
    <property type="component" value="Chromosome"/>
</dbReference>
<dbReference type="EMBL" id="CP003697">
    <property type="protein sequence ID" value="AGF73653.1"/>
    <property type="molecule type" value="Genomic_DNA"/>
</dbReference>
<reference evidence="4 5" key="1">
    <citation type="journal article" date="2012" name="Stand. Genomic Sci.">
        <title>Genome sequence of the halotolerant bacterium Corynebacterium halotolerans type strain YIM 70093(T) (= DSM 44683(T)).</title>
        <authorList>
            <person name="Ruckert C."/>
            <person name="Albersmeier A."/>
            <person name="Al-Dilaimi A."/>
            <person name="Niehaus K."/>
            <person name="Szczepanowski R."/>
            <person name="Kalinowski J."/>
        </authorList>
    </citation>
    <scope>NUCLEOTIDE SEQUENCE [LARGE SCALE GENOMIC DNA]</scope>
    <source>
        <strain evidence="4">YIM 70093</strain>
    </source>
</reference>
<dbReference type="PATRIC" id="fig|1121362.3.peg.2700"/>
<dbReference type="Pfam" id="PF00702">
    <property type="entry name" value="Hydrolase"/>
    <property type="match status" value="1"/>
</dbReference>
<dbReference type="PANTHER" id="PTHR46470:SF4">
    <property type="entry name" value="5-AMINO-6-(5-PHOSPHO-D-RIBITYLAMINO)URACIL PHOSPHATASE YIGB"/>
    <property type="match status" value="1"/>
</dbReference>
<dbReference type="InterPro" id="IPR051400">
    <property type="entry name" value="HAD-like_hydrolase"/>
</dbReference>
<dbReference type="GO" id="GO:0044281">
    <property type="term" value="P:small molecule metabolic process"/>
    <property type="evidence" value="ECO:0007669"/>
    <property type="project" value="UniProtKB-ARBA"/>
</dbReference>
<dbReference type="PANTHER" id="PTHR46470">
    <property type="entry name" value="N-ACYLNEURAMINATE-9-PHOSPHATASE"/>
    <property type="match status" value="1"/>
</dbReference>
<evidence type="ECO:0000256" key="3">
    <source>
        <dbReference type="ARBA" id="ARBA00022842"/>
    </source>
</evidence>
<gene>
    <name evidence="4" type="ORF">A605_13285</name>
</gene>
<dbReference type="HOGENOM" id="CLU_045011_8_1_11"/>
<dbReference type="KEGG" id="chn:A605_13285"/>
<dbReference type="AlphaFoldDB" id="M1NQJ9"/>
<evidence type="ECO:0000256" key="2">
    <source>
        <dbReference type="ARBA" id="ARBA00022801"/>
    </source>
</evidence>
<dbReference type="InterPro" id="IPR006439">
    <property type="entry name" value="HAD-SF_hydro_IA"/>
</dbReference>
<name>M1NQJ9_9CORY</name>
<keyword evidence="3" id="KW-0460">Magnesium</keyword>
<dbReference type="NCBIfam" id="TIGR01549">
    <property type="entry name" value="HAD-SF-IA-v1"/>
    <property type="match status" value="1"/>
</dbReference>
<dbReference type="OrthoDB" id="9810501at2"/>
<dbReference type="SFLD" id="SFLDS00003">
    <property type="entry name" value="Haloacid_Dehalogenase"/>
    <property type="match status" value="1"/>
</dbReference>
<organism evidence="4 5">
    <name type="scientific">Corynebacterium halotolerans YIM 70093 = DSM 44683</name>
    <dbReference type="NCBI Taxonomy" id="1121362"/>
    <lineage>
        <taxon>Bacteria</taxon>
        <taxon>Bacillati</taxon>
        <taxon>Actinomycetota</taxon>
        <taxon>Actinomycetes</taxon>
        <taxon>Mycobacteriales</taxon>
        <taxon>Corynebacteriaceae</taxon>
        <taxon>Corynebacterium</taxon>
    </lineage>
</organism>
<evidence type="ECO:0000313" key="5">
    <source>
        <dbReference type="Proteomes" id="UP000011723"/>
    </source>
</evidence>
<evidence type="ECO:0000256" key="1">
    <source>
        <dbReference type="ARBA" id="ARBA00001946"/>
    </source>
</evidence>
<dbReference type="Gene3D" id="3.40.50.1000">
    <property type="entry name" value="HAD superfamily/HAD-like"/>
    <property type="match status" value="1"/>
</dbReference>
<dbReference type="SUPFAM" id="SSF56784">
    <property type="entry name" value="HAD-like"/>
    <property type="match status" value="1"/>
</dbReference>
<dbReference type="InterPro" id="IPR023214">
    <property type="entry name" value="HAD_sf"/>
</dbReference>
<protein>
    <submittedName>
        <fullName evidence="4">Phosphoglycolate phosphatase</fullName>
    </submittedName>
</protein>
<dbReference type="InterPro" id="IPR036412">
    <property type="entry name" value="HAD-like_sf"/>
</dbReference>
<evidence type="ECO:0000313" key="4">
    <source>
        <dbReference type="EMBL" id="AGF73653.1"/>
    </source>
</evidence>
<keyword evidence="2" id="KW-0378">Hydrolase</keyword>
<accession>M1NQJ9</accession>
<comment type="cofactor">
    <cofactor evidence="1">
        <name>Mg(2+)</name>
        <dbReference type="ChEBI" id="CHEBI:18420"/>
    </cofactor>
</comment>
<sequence length="236" mass="26177">MTGMSRPLAPHHAHAVLFDLDGTLVDHAAAARAGVDQWCVELGLPAGQWNRWRKIERRWFTRFERRQISHLGQRVERAREFLGRPDLSEEEALRLYERYLAVYRANWRAYDDARPALESALVSGATVGVLTNGALSMQTAKLERTGLLLDGVVVLAATDLAAAKPQPEAYATALARLGAEAAGSVLIGDDWINDVVGARRAGMRGMYLVREGLRRDRRAPVDEPVIASLAELEWAR</sequence>